<reference evidence="2" key="1">
    <citation type="submission" date="2020-11" db="EMBL/GenBank/DDBJ databases">
        <authorList>
            <person name="Koelle M."/>
            <person name="Horta M.A.C."/>
            <person name="Nowrousian M."/>
            <person name="Ohm R.A."/>
            <person name="Benz P."/>
            <person name="Pilgard A."/>
        </authorList>
    </citation>
    <scope>NUCLEOTIDE SEQUENCE</scope>
    <source>
        <strain evidence="2">FPRL280</strain>
    </source>
</reference>
<evidence type="ECO:0000313" key="3">
    <source>
        <dbReference type="Proteomes" id="UP000639403"/>
    </source>
</evidence>
<dbReference type="InterPro" id="IPR056672">
    <property type="entry name" value="DUF7770"/>
</dbReference>
<protein>
    <recommendedName>
        <fullName evidence="1">DUF7770 domain-containing protein</fullName>
    </recommendedName>
</protein>
<dbReference type="EMBL" id="JADOXO010000154">
    <property type="protein sequence ID" value="KAF9811151.1"/>
    <property type="molecule type" value="Genomic_DNA"/>
</dbReference>
<dbReference type="Proteomes" id="UP000639403">
    <property type="component" value="Unassembled WGS sequence"/>
</dbReference>
<dbReference type="Pfam" id="PF24968">
    <property type="entry name" value="DUF7770"/>
    <property type="match status" value="1"/>
</dbReference>
<sequence>MDPALMKAIQAKKVDGGGSDNVSTSNTTSVTATDKERTIKRVHLACTRTYNNIQSAYAYHWRLFFELNPVIAQHLDEQHRTGSIELHVTLLSKTTGMANTIAVGRSYEITRSTIAKTCWEITGDEWTVGEMLTFVISDKKRHHFRFDVASGSGCADWCVTVLGDIEEAGKLSGGVKKAAEEFVDNTAREVNDERGMPLPTPKGIFYD</sequence>
<evidence type="ECO:0000313" key="2">
    <source>
        <dbReference type="EMBL" id="KAF9811151.1"/>
    </source>
</evidence>
<gene>
    <name evidence="2" type="ORF">IEO21_06604</name>
</gene>
<reference evidence="2" key="2">
    <citation type="journal article" name="Front. Microbiol.">
        <title>Degradative Capacity of Two Strains of Rhodonia placenta: From Phenotype to Genotype.</title>
        <authorList>
            <person name="Kolle M."/>
            <person name="Horta M.A.C."/>
            <person name="Nowrousian M."/>
            <person name="Ohm R.A."/>
            <person name="Benz J.P."/>
            <person name="Pilgard A."/>
        </authorList>
    </citation>
    <scope>NUCLEOTIDE SEQUENCE</scope>
    <source>
        <strain evidence="2">FPRL280</strain>
    </source>
</reference>
<comment type="caution">
    <text evidence="2">The sequence shown here is derived from an EMBL/GenBank/DDBJ whole genome shotgun (WGS) entry which is preliminary data.</text>
</comment>
<name>A0A8H7P052_9APHY</name>
<feature type="domain" description="DUF7770" evidence="1">
    <location>
        <begin position="42"/>
        <end position="206"/>
    </location>
</feature>
<organism evidence="2 3">
    <name type="scientific">Rhodonia placenta</name>
    <dbReference type="NCBI Taxonomy" id="104341"/>
    <lineage>
        <taxon>Eukaryota</taxon>
        <taxon>Fungi</taxon>
        <taxon>Dikarya</taxon>
        <taxon>Basidiomycota</taxon>
        <taxon>Agaricomycotina</taxon>
        <taxon>Agaricomycetes</taxon>
        <taxon>Polyporales</taxon>
        <taxon>Adustoporiaceae</taxon>
        <taxon>Rhodonia</taxon>
    </lineage>
</organism>
<accession>A0A8H7P052</accession>
<dbReference type="AlphaFoldDB" id="A0A8H7P052"/>
<evidence type="ECO:0000259" key="1">
    <source>
        <dbReference type="Pfam" id="PF24968"/>
    </source>
</evidence>
<proteinExistence type="predicted"/>